<dbReference type="OrthoDB" id="9886475at2"/>
<evidence type="ECO:0000313" key="2">
    <source>
        <dbReference type="Proteomes" id="UP000233597"/>
    </source>
</evidence>
<proteinExistence type="predicted"/>
<dbReference type="Proteomes" id="UP000233597">
    <property type="component" value="Unassembled WGS sequence"/>
</dbReference>
<sequence>MAAIITNNIDCAPVVRVNHAMPGAYSISILYGETRITVERTDAQSLVDVLTSALAYIDEHSQPEERKSA</sequence>
<reference evidence="1 2" key="1">
    <citation type="submission" date="2017-09" db="EMBL/GenBank/DDBJ databases">
        <title>Biodiversity and function of Thalassospira species in the particle-attached aromatic-hydrocarbon-degrading consortia from the surface seawater of the South China Sea.</title>
        <authorList>
            <person name="Dong C."/>
            <person name="Liu R."/>
            <person name="Shao Z."/>
        </authorList>
    </citation>
    <scope>NUCLEOTIDE SEQUENCE [LARGE SCALE GENOMIC DNA]</scope>
    <source>
        <strain evidence="1 2">CSC1P2</strain>
    </source>
</reference>
<name>A0A2N3KUN0_9PROT</name>
<protein>
    <submittedName>
        <fullName evidence="1">Uncharacterized protein</fullName>
    </submittedName>
</protein>
<evidence type="ECO:0000313" key="1">
    <source>
        <dbReference type="EMBL" id="PKR54252.1"/>
    </source>
</evidence>
<dbReference type="AlphaFoldDB" id="A0A2N3KUN0"/>
<accession>A0A2N3KUN0</accession>
<dbReference type="RefSeq" id="WP_101265686.1">
    <property type="nucleotide sequence ID" value="NZ_NWTK01000005.1"/>
</dbReference>
<organism evidence="1 2">
    <name type="scientific">Thalassospira marina</name>
    <dbReference type="NCBI Taxonomy" id="2048283"/>
    <lineage>
        <taxon>Bacteria</taxon>
        <taxon>Pseudomonadati</taxon>
        <taxon>Pseudomonadota</taxon>
        <taxon>Alphaproteobacteria</taxon>
        <taxon>Rhodospirillales</taxon>
        <taxon>Thalassospiraceae</taxon>
        <taxon>Thalassospira</taxon>
    </lineage>
</organism>
<dbReference type="EMBL" id="NWTK01000005">
    <property type="protein sequence ID" value="PKR54252.1"/>
    <property type="molecule type" value="Genomic_DNA"/>
</dbReference>
<comment type="caution">
    <text evidence="1">The sequence shown here is derived from an EMBL/GenBank/DDBJ whole genome shotgun (WGS) entry which is preliminary data.</text>
</comment>
<gene>
    <name evidence="1" type="ORF">COO20_08880</name>
</gene>